<keyword evidence="5" id="KW-1185">Reference proteome</keyword>
<dbReference type="InterPro" id="IPR001153">
    <property type="entry name" value="Barwin_dom"/>
</dbReference>
<dbReference type="PANTHER" id="PTHR46351">
    <property type="entry name" value="WOUND-INDUCED PROTEIN WIN2"/>
    <property type="match status" value="1"/>
</dbReference>
<proteinExistence type="predicted"/>
<evidence type="ECO:0000313" key="4">
    <source>
        <dbReference type="EMBL" id="CAL4987086.1"/>
    </source>
</evidence>
<dbReference type="PRINTS" id="PR00602">
    <property type="entry name" value="BARWIN"/>
</dbReference>
<reference evidence="4" key="1">
    <citation type="submission" date="2024-10" db="EMBL/GenBank/DDBJ databases">
        <authorList>
            <person name="Ryan C."/>
        </authorList>
    </citation>
    <scope>NUCLEOTIDE SEQUENCE [LARGE SCALE GENOMIC DNA]</scope>
</reference>
<accession>A0ABC9AVH6</accession>
<sequence>MVAITGGRALAVAVLLCAMAAPATAAPWPTSNVNATYNGYYPEQSGWDLRSINAFCAPWDASQPLWWRQQFGWAGLCEPWLGTSTSYGYCGTCINVTNRATGKWIVARIVDKCTGGSVELDYETVFSKIDDSDGHGFDKGYLKVDYKFISCYRASRPGGAEPGRM</sequence>
<feature type="signal peptide" evidence="2">
    <location>
        <begin position="1"/>
        <end position="25"/>
    </location>
</feature>
<evidence type="ECO:0000256" key="1">
    <source>
        <dbReference type="ARBA" id="ARBA00023157"/>
    </source>
</evidence>
<protein>
    <recommendedName>
        <fullName evidence="3">Barwin domain-containing protein</fullName>
    </recommendedName>
</protein>
<dbReference type="Gene3D" id="2.40.40.10">
    <property type="entry name" value="RlpA-like domain"/>
    <property type="match status" value="1"/>
</dbReference>
<organism evidence="4 5">
    <name type="scientific">Urochloa decumbens</name>
    <dbReference type="NCBI Taxonomy" id="240449"/>
    <lineage>
        <taxon>Eukaryota</taxon>
        <taxon>Viridiplantae</taxon>
        <taxon>Streptophyta</taxon>
        <taxon>Embryophyta</taxon>
        <taxon>Tracheophyta</taxon>
        <taxon>Spermatophyta</taxon>
        <taxon>Magnoliopsida</taxon>
        <taxon>Liliopsida</taxon>
        <taxon>Poales</taxon>
        <taxon>Poaceae</taxon>
        <taxon>PACMAD clade</taxon>
        <taxon>Panicoideae</taxon>
        <taxon>Panicodae</taxon>
        <taxon>Paniceae</taxon>
        <taxon>Melinidinae</taxon>
        <taxon>Urochloa</taxon>
    </lineage>
</organism>
<dbReference type="PROSITE" id="PS51174">
    <property type="entry name" value="BARWIN_3"/>
    <property type="match status" value="1"/>
</dbReference>
<dbReference type="InterPro" id="IPR036908">
    <property type="entry name" value="RlpA-like_sf"/>
</dbReference>
<feature type="chain" id="PRO_5044841356" description="Barwin domain-containing protein" evidence="2">
    <location>
        <begin position="26"/>
        <end position="165"/>
    </location>
</feature>
<feature type="domain" description="Barwin" evidence="3">
    <location>
        <begin position="28"/>
        <end position="153"/>
    </location>
</feature>
<evidence type="ECO:0000256" key="2">
    <source>
        <dbReference type="SAM" id="SignalP"/>
    </source>
</evidence>
<keyword evidence="2" id="KW-0732">Signal</keyword>
<name>A0ABC9AVH6_9POAL</name>
<dbReference type="EMBL" id="OZ075133">
    <property type="protein sequence ID" value="CAL4987086.1"/>
    <property type="molecule type" value="Genomic_DNA"/>
</dbReference>
<dbReference type="InterPro" id="IPR044301">
    <property type="entry name" value="PR4"/>
</dbReference>
<dbReference type="PANTHER" id="PTHR46351:SF6">
    <property type="entry name" value="PATHOGENESIS-RELATED PROTEIN PR-4A"/>
    <property type="match status" value="1"/>
</dbReference>
<gene>
    <name evidence="4" type="ORF">URODEC1_LOCUS58667</name>
</gene>
<dbReference type="Proteomes" id="UP001497457">
    <property type="component" value="Chromosome 23rd"/>
</dbReference>
<dbReference type="SUPFAM" id="SSF50685">
    <property type="entry name" value="Barwin-like endoglucanases"/>
    <property type="match status" value="1"/>
</dbReference>
<keyword evidence="1" id="KW-1015">Disulfide bond</keyword>
<dbReference type="Pfam" id="PF00967">
    <property type="entry name" value="Barwin"/>
    <property type="match status" value="1"/>
</dbReference>
<evidence type="ECO:0000313" key="5">
    <source>
        <dbReference type="Proteomes" id="UP001497457"/>
    </source>
</evidence>
<evidence type="ECO:0000259" key="3">
    <source>
        <dbReference type="PROSITE" id="PS51174"/>
    </source>
</evidence>
<dbReference type="AlphaFoldDB" id="A0ABC9AVH6"/>